<feature type="compositionally biased region" description="Acidic residues" evidence="1">
    <location>
        <begin position="53"/>
        <end position="65"/>
    </location>
</feature>
<dbReference type="Proteomes" id="UP001146120">
    <property type="component" value="Unassembled WGS sequence"/>
</dbReference>
<reference evidence="2" key="2">
    <citation type="journal article" date="2023" name="Microbiol Resour">
        <title>Decontamination and Annotation of the Draft Genome Sequence of the Oomycete Lagenidium giganteum ARSEF 373.</title>
        <authorList>
            <person name="Morgan W.R."/>
            <person name="Tartar A."/>
        </authorList>
    </citation>
    <scope>NUCLEOTIDE SEQUENCE</scope>
    <source>
        <strain evidence="2">ARSEF 373</strain>
    </source>
</reference>
<feature type="compositionally biased region" description="Polar residues" evidence="1">
    <location>
        <begin position="37"/>
        <end position="47"/>
    </location>
</feature>
<gene>
    <name evidence="2" type="ORF">N0F65_008398</name>
</gene>
<accession>A0AAV2YZ71</accession>
<evidence type="ECO:0000256" key="1">
    <source>
        <dbReference type="SAM" id="MobiDB-lite"/>
    </source>
</evidence>
<dbReference type="AlphaFoldDB" id="A0AAV2YZ71"/>
<reference evidence="2" key="1">
    <citation type="submission" date="2022-11" db="EMBL/GenBank/DDBJ databases">
        <authorList>
            <person name="Morgan W.R."/>
            <person name="Tartar A."/>
        </authorList>
    </citation>
    <scope>NUCLEOTIDE SEQUENCE</scope>
    <source>
        <strain evidence="2">ARSEF 373</strain>
    </source>
</reference>
<comment type="caution">
    <text evidence="2">The sequence shown here is derived from an EMBL/GenBank/DDBJ whole genome shotgun (WGS) entry which is preliminary data.</text>
</comment>
<protein>
    <submittedName>
        <fullName evidence="2">Uncharacterized protein</fullName>
    </submittedName>
</protein>
<name>A0AAV2YZ71_9STRA</name>
<feature type="region of interest" description="Disordered" evidence="1">
    <location>
        <begin position="32"/>
        <end position="65"/>
    </location>
</feature>
<organism evidence="2 3">
    <name type="scientific">Lagenidium giganteum</name>
    <dbReference type="NCBI Taxonomy" id="4803"/>
    <lineage>
        <taxon>Eukaryota</taxon>
        <taxon>Sar</taxon>
        <taxon>Stramenopiles</taxon>
        <taxon>Oomycota</taxon>
        <taxon>Peronosporomycetes</taxon>
        <taxon>Pythiales</taxon>
        <taxon>Pythiaceae</taxon>
    </lineage>
</organism>
<evidence type="ECO:0000313" key="2">
    <source>
        <dbReference type="EMBL" id="DAZ99093.1"/>
    </source>
</evidence>
<dbReference type="EMBL" id="DAKRPA010000090">
    <property type="protein sequence ID" value="DAZ99093.1"/>
    <property type="molecule type" value="Genomic_DNA"/>
</dbReference>
<proteinExistence type="predicted"/>
<evidence type="ECO:0000313" key="3">
    <source>
        <dbReference type="Proteomes" id="UP001146120"/>
    </source>
</evidence>
<sequence length="308" mass="35223">MDGRRLERGGLSVRTRSGYERLRSKYQARVRLLQDGLPTSQRTTDLENGSEHEDSDGEPQGDVSDWDPIERLVDAEEAARVEFAADIEETEEQSLMNMIGVFFDARVKRFISDVCWPLAHYGGEGNRDHAHPRRVSEWRELEQDKYFAVMLKVMVWLFPGLPAFKAQEQAERDWQKDCEFDSYGAHGLSFEGFTTSLLDLATACTDGTVDKCLEFLRQMAKRLQTTLPVFRIPTNHAPMEDGDEGDENDNRNPLLGQLNQEIVWLTIPLEKLSPHMLQTQVQFFEIKACHAKLSASPLVLMFLVGEER</sequence>
<keyword evidence="3" id="KW-1185">Reference proteome</keyword>